<protein>
    <submittedName>
        <fullName evidence="2">Kctd14</fullName>
    </submittedName>
</protein>
<feature type="domain" description="BTB" evidence="1">
    <location>
        <begin position="23"/>
        <end position="120"/>
    </location>
</feature>
<reference evidence="2" key="2">
    <citation type="submission" date="2015-01" db="EMBL/GenBank/DDBJ databases">
        <title>Ancestral role of Nodal signaling in breaking symmetry in the vertebrate forebrain.</title>
        <authorList>
            <person name="Wincker P."/>
            <person name="Poulain J."/>
            <person name="Da Silva C."/>
        </authorList>
    </citation>
    <scope>NUCLEOTIDE SEQUENCE</scope>
</reference>
<dbReference type="AlphaFoldDB" id="A0A0A7LYR2"/>
<dbReference type="PANTHER" id="PTHR14499">
    <property type="entry name" value="POTASSIUM CHANNEL TETRAMERIZATION DOMAIN-CONTAINING"/>
    <property type="match status" value="1"/>
</dbReference>
<dbReference type="InterPro" id="IPR000210">
    <property type="entry name" value="BTB/POZ_dom"/>
</dbReference>
<dbReference type="PANTHER" id="PTHR14499:SF3">
    <property type="entry name" value="BTB_POZ DOMAIN-CONTAINING PROTEIN KCTD14"/>
    <property type="match status" value="1"/>
</dbReference>
<dbReference type="InterPro" id="IPR003131">
    <property type="entry name" value="T1-type_BTB"/>
</dbReference>
<dbReference type="GeneID" id="119977854"/>
<evidence type="ECO:0000259" key="1">
    <source>
        <dbReference type="SMART" id="SM00225"/>
    </source>
</evidence>
<dbReference type="Pfam" id="PF02214">
    <property type="entry name" value="BTB_2"/>
    <property type="match status" value="1"/>
</dbReference>
<reference evidence="2" key="1">
    <citation type="submission" date="2014-01" db="EMBL/GenBank/DDBJ databases">
        <authorList>
            <person name="Lagadec R."/>
            <person name="Laguerre L."/>
            <person name="Menuet A."/>
            <person name="Amara A."/>
            <person name="Rocancourt C."/>
            <person name="Pericard P."/>
            <person name="Godard B.G."/>
            <person name="Rodicio M.C."/>
            <person name="Rodriguez-Moldes I."/>
            <person name="Mazan S."/>
            <person name="Boutet A."/>
        </authorList>
    </citation>
    <scope>NUCLEOTIDE SEQUENCE</scope>
</reference>
<dbReference type="GO" id="GO:0051260">
    <property type="term" value="P:protein homooligomerization"/>
    <property type="evidence" value="ECO:0007669"/>
    <property type="project" value="InterPro"/>
</dbReference>
<dbReference type="EMBL" id="KJ190318">
    <property type="protein sequence ID" value="AIZ67981.1"/>
    <property type="molecule type" value="mRNA"/>
</dbReference>
<name>A0A0A7LYR2_SCYCA</name>
<dbReference type="SUPFAM" id="SSF54695">
    <property type="entry name" value="POZ domain"/>
    <property type="match status" value="1"/>
</dbReference>
<dbReference type="SMART" id="SM00225">
    <property type="entry name" value="BTB"/>
    <property type="match status" value="1"/>
</dbReference>
<dbReference type="OrthoDB" id="2414723at2759"/>
<dbReference type="RefSeq" id="XP_038675035.1">
    <property type="nucleotide sequence ID" value="XM_038819107.1"/>
</dbReference>
<dbReference type="InterPro" id="IPR011333">
    <property type="entry name" value="SKP1/BTB/POZ_sf"/>
</dbReference>
<dbReference type="Pfam" id="PF25611">
    <property type="entry name" value="KCTD_C"/>
    <property type="match status" value="1"/>
</dbReference>
<dbReference type="KEGG" id="scau:119977854"/>
<evidence type="ECO:0000313" key="2">
    <source>
        <dbReference type="EMBL" id="AIZ67981.1"/>
    </source>
</evidence>
<dbReference type="InterPro" id="IPR057890">
    <property type="entry name" value="KCTD7/14_C"/>
</dbReference>
<dbReference type="Gene3D" id="3.30.710.10">
    <property type="entry name" value="Potassium Channel Kv1.1, Chain A"/>
    <property type="match status" value="1"/>
</dbReference>
<sequence>MSSTSSRGTSVKSIVGSPQNASLVISLNVGGHTYSTLLGTLLKYPGSKLAEMFNSPSRPTLDLEGRYFIDRDGTHFKHVLGFLRGREPPPSLAEEVYQEAMYYGIEPLAKLLEDSPKLFGELVGRRQFLARVPNYQENIEVMVRVARAEAVASRQSTVIVCVVRNEEDAARCHEVVNGLDTDKGSVVRFGPWRASPSISDLLYCIKLDIERKGYSTSYRSHEIGKSFLTRPCEFLYKFTFTWW</sequence>
<organism evidence="2">
    <name type="scientific">Scyliorhinus canicula</name>
    <name type="common">Small-spotted catshark</name>
    <name type="synonym">Squalus canicula</name>
    <dbReference type="NCBI Taxonomy" id="7830"/>
    <lineage>
        <taxon>Eukaryota</taxon>
        <taxon>Metazoa</taxon>
        <taxon>Chordata</taxon>
        <taxon>Craniata</taxon>
        <taxon>Vertebrata</taxon>
        <taxon>Chondrichthyes</taxon>
        <taxon>Elasmobranchii</taxon>
        <taxon>Galeomorphii</taxon>
        <taxon>Galeoidea</taxon>
        <taxon>Carcharhiniformes</taxon>
        <taxon>Scyliorhinidae</taxon>
        <taxon>Scyliorhinus</taxon>
    </lineage>
</organism>
<accession>A0A0A7LYR2</accession>
<proteinExistence type="evidence at transcript level"/>